<dbReference type="Proteomes" id="UP000638981">
    <property type="component" value="Unassembled WGS sequence"/>
</dbReference>
<evidence type="ECO:0000256" key="1">
    <source>
        <dbReference type="ARBA" id="ARBA00000287"/>
    </source>
</evidence>
<evidence type="ECO:0000256" key="14">
    <source>
        <dbReference type="ARBA" id="ARBA00032361"/>
    </source>
</evidence>
<comment type="catalytic activity">
    <reaction evidence="1">
        <text>a CDP-1,2-diacyl-sn-glycerol + L-serine = a 1,2-diacyl-sn-glycero-3-phospho-L-serine + CMP + H(+)</text>
        <dbReference type="Rhea" id="RHEA:16913"/>
        <dbReference type="ChEBI" id="CHEBI:15378"/>
        <dbReference type="ChEBI" id="CHEBI:33384"/>
        <dbReference type="ChEBI" id="CHEBI:57262"/>
        <dbReference type="ChEBI" id="CHEBI:58332"/>
        <dbReference type="ChEBI" id="CHEBI:60377"/>
        <dbReference type="EC" id="2.7.8.8"/>
    </reaction>
</comment>
<dbReference type="InterPro" id="IPR004533">
    <property type="entry name" value="CDP-diaglyc--ser_O-PTrfase"/>
</dbReference>
<evidence type="ECO:0000313" key="19">
    <source>
        <dbReference type="Proteomes" id="UP000638981"/>
    </source>
</evidence>
<dbReference type="AlphaFoldDB" id="A0A918WN74"/>
<dbReference type="PANTHER" id="PTHR14269:SF61">
    <property type="entry name" value="CDP-DIACYLGLYCEROL--SERINE O-PHOSPHATIDYLTRANSFERASE"/>
    <property type="match status" value="1"/>
</dbReference>
<feature type="transmembrane region" description="Helical" evidence="16">
    <location>
        <begin position="219"/>
        <end position="237"/>
    </location>
</feature>
<reference evidence="18" key="2">
    <citation type="submission" date="2020-09" db="EMBL/GenBank/DDBJ databases">
        <authorList>
            <person name="Sun Q."/>
            <person name="Kim S."/>
        </authorList>
    </citation>
    <scope>NUCLEOTIDE SEQUENCE</scope>
    <source>
        <strain evidence="18">KCTC 23310</strain>
    </source>
</reference>
<evidence type="ECO:0000313" key="18">
    <source>
        <dbReference type="EMBL" id="GHC62429.1"/>
    </source>
</evidence>
<name>A0A918WN74_9RHOB</name>
<feature type="transmembrane region" description="Helical" evidence="16">
    <location>
        <begin position="163"/>
        <end position="183"/>
    </location>
</feature>
<dbReference type="InterPro" id="IPR050324">
    <property type="entry name" value="CDP-alcohol_PTase-I"/>
</dbReference>
<dbReference type="RefSeq" id="WP_189412328.1">
    <property type="nucleotide sequence ID" value="NZ_BMYJ01000009.1"/>
</dbReference>
<keyword evidence="8 16" id="KW-0812">Transmembrane</keyword>
<keyword evidence="10" id="KW-0443">Lipid metabolism</keyword>
<accession>A0A918WN74</accession>
<evidence type="ECO:0000256" key="6">
    <source>
        <dbReference type="ARBA" id="ARBA00022516"/>
    </source>
</evidence>
<dbReference type="PANTHER" id="PTHR14269">
    <property type="entry name" value="CDP-DIACYLGLYCEROL--GLYCEROL-3-PHOSPHATE 3-PHOSPHATIDYLTRANSFERASE-RELATED"/>
    <property type="match status" value="1"/>
</dbReference>
<dbReference type="InterPro" id="IPR048254">
    <property type="entry name" value="CDP_ALCOHOL_P_TRANSF_CS"/>
</dbReference>
<dbReference type="InterPro" id="IPR012616">
    <property type="entry name" value="CDP-OH_P_trans_C"/>
</dbReference>
<feature type="domain" description="CDP-alcohol phosphatidyltransferase C-terminal" evidence="17">
    <location>
        <begin position="203"/>
        <end position="234"/>
    </location>
</feature>
<keyword evidence="19" id="KW-1185">Reference proteome</keyword>
<evidence type="ECO:0000256" key="16">
    <source>
        <dbReference type="SAM" id="Phobius"/>
    </source>
</evidence>
<keyword evidence="6" id="KW-0444">Lipid biosynthesis</keyword>
<evidence type="ECO:0000256" key="10">
    <source>
        <dbReference type="ARBA" id="ARBA00023098"/>
    </source>
</evidence>
<keyword evidence="11 16" id="KW-0472">Membrane</keyword>
<evidence type="ECO:0000259" key="17">
    <source>
        <dbReference type="Pfam" id="PF08009"/>
    </source>
</evidence>
<keyword evidence="7 15" id="KW-0808">Transferase</keyword>
<evidence type="ECO:0000256" key="5">
    <source>
        <dbReference type="ARBA" id="ARBA00017171"/>
    </source>
</evidence>
<evidence type="ECO:0000256" key="9">
    <source>
        <dbReference type="ARBA" id="ARBA00022989"/>
    </source>
</evidence>
<dbReference type="EC" id="2.7.8.8" evidence="4"/>
<keyword evidence="13" id="KW-1208">Phospholipid metabolism</keyword>
<dbReference type="Gene3D" id="1.20.120.1760">
    <property type="match status" value="1"/>
</dbReference>
<evidence type="ECO:0000256" key="3">
    <source>
        <dbReference type="ARBA" id="ARBA00010441"/>
    </source>
</evidence>
<gene>
    <name evidence="18" type="ORF">GCM10007315_28130</name>
</gene>
<dbReference type="GO" id="GO:0012505">
    <property type="term" value="C:endomembrane system"/>
    <property type="evidence" value="ECO:0007669"/>
    <property type="project" value="UniProtKB-SubCell"/>
</dbReference>
<proteinExistence type="inferred from homology"/>
<feature type="transmembrane region" description="Helical" evidence="16">
    <location>
        <begin position="104"/>
        <end position="125"/>
    </location>
</feature>
<dbReference type="InterPro" id="IPR043130">
    <property type="entry name" value="CDP-OH_PTrfase_TM_dom"/>
</dbReference>
<evidence type="ECO:0000256" key="8">
    <source>
        <dbReference type="ARBA" id="ARBA00022692"/>
    </source>
</evidence>
<organism evidence="18 19">
    <name type="scientific">Neogemmobacter tilapiae</name>
    <dbReference type="NCBI Taxonomy" id="875041"/>
    <lineage>
        <taxon>Bacteria</taxon>
        <taxon>Pseudomonadati</taxon>
        <taxon>Pseudomonadota</taxon>
        <taxon>Alphaproteobacteria</taxon>
        <taxon>Rhodobacterales</taxon>
        <taxon>Paracoccaceae</taxon>
        <taxon>Neogemmobacter</taxon>
    </lineage>
</organism>
<dbReference type="EMBL" id="BMYJ01000009">
    <property type="protein sequence ID" value="GHC62429.1"/>
    <property type="molecule type" value="Genomic_DNA"/>
</dbReference>
<sequence length="250" mass="27294">MTEESPPRKRRELQLVQLLPNFLTLSALCCGLTSMRFAVSGQVQAAVILIVLAALLDGLDGRVARLLSSESAIGAELDSLADFLSFGVAPGIILYFWTLNGLGGVGWGAVLVLAICCALRLARFNTSSKSPALEGKVWFKGVPSPAGALLALMPMYLQFFTDFRLPAVVVALWTVGIAVLMISRIPTWSFKSSTVYAENARYILVAFVVLAVLALNYPWFTLFLLGLVYLATLPFAFRHHRRQRPAKTES</sequence>
<dbReference type="GO" id="GO:0008654">
    <property type="term" value="P:phospholipid biosynthetic process"/>
    <property type="evidence" value="ECO:0007669"/>
    <property type="project" value="UniProtKB-KW"/>
</dbReference>
<dbReference type="PROSITE" id="PS00379">
    <property type="entry name" value="CDP_ALCOHOL_P_TRANSF"/>
    <property type="match status" value="1"/>
</dbReference>
<keyword evidence="12" id="KW-0594">Phospholipid biosynthesis</keyword>
<dbReference type="InterPro" id="IPR000462">
    <property type="entry name" value="CDP-OH_P_trans"/>
</dbReference>
<comment type="caution">
    <text evidence="18">The sequence shown here is derived from an EMBL/GenBank/DDBJ whole genome shotgun (WGS) entry which is preliminary data.</text>
</comment>
<comment type="subcellular location">
    <subcellularLocation>
        <location evidence="2">Endomembrane system</location>
        <topology evidence="2">Multi-pass membrane protein</topology>
    </subcellularLocation>
</comment>
<evidence type="ECO:0000256" key="7">
    <source>
        <dbReference type="ARBA" id="ARBA00022679"/>
    </source>
</evidence>
<protein>
    <recommendedName>
        <fullName evidence="5">CDP-diacylglycerol--serine O-phosphatidyltransferase</fullName>
        <ecNumber evidence="4">2.7.8.8</ecNumber>
    </recommendedName>
    <alternativeName>
        <fullName evidence="14">Phosphatidylserine synthase</fullName>
    </alternativeName>
</protein>
<evidence type="ECO:0000256" key="2">
    <source>
        <dbReference type="ARBA" id="ARBA00004127"/>
    </source>
</evidence>
<dbReference type="GO" id="GO:0003882">
    <property type="term" value="F:CDP-diacylglycerol-serine O-phosphatidyltransferase activity"/>
    <property type="evidence" value="ECO:0007669"/>
    <property type="project" value="UniProtKB-EC"/>
</dbReference>
<evidence type="ECO:0000256" key="11">
    <source>
        <dbReference type="ARBA" id="ARBA00023136"/>
    </source>
</evidence>
<evidence type="ECO:0000256" key="4">
    <source>
        <dbReference type="ARBA" id="ARBA00013174"/>
    </source>
</evidence>
<feature type="transmembrane region" description="Helical" evidence="16">
    <location>
        <begin position="43"/>
        <end position="59"/>
    </location>
</feature>
<reference evidence="18" key="1">
    <citation type="journal article" date="2014" name="Int. J. Syst. Evol. Microbiol.">
        <title>Complete genome sequence of Corynebacterium casei LMG S-19264T (=DSM 44701T), isolated from a smear-ripened cheese.</title>
        <authorList>
            <consortium name="US DOE Joint Genome Institute (JGI-PGF)"/>
            <person name="Walter F."/>
            <person name="Albersmeier A."/>
            <person name="Kalinowski J."/>
            <person name="Ruckert C."/>
        </authorList>
    </citation>
    <scope>NUCLEOTIDE SEQUENCE</scope>
    <source>
        <strain evidence="18">KCTC 23310</strain>
    </source>
</reference>
<dbReference type="Pfam" id="PF08009">
    <property type="entry name" value="CDP-OH_P_tran_2"/>
    <property type="match status" value="1"/>
</dbReference>
<dbReference type="GO" id="GO:0016020">
    <property type="term" value="C:membrane"/>
    <property type="evidence" value="ECO:0007669"/>
    <property type="project" value="InterPro"/>
</dbReference>
<comment type="similarity">
    <text evidence="3 15">Belongs to the CDP-alcohol phosphatidyltransferase class-I family.</text>
</comment>
<dbReference type="Pfam" id="PF01066">
    <property type="entry name" value="CDP-OH_P_transf"/>
    <property type="match status" value="1"/>
</dbReference>
<evidence type="ECO:0000256" key="15">
    <source>
        <dbReference type="RuleBase" id="RU003750"/>
    </source>
</evidence>
<keyword evidence="9 16" id="KW-1133">Transmembrane helix</keyword>
<dbReference type="NCBIfam" id="TIGR00473">
    <property type="entry name" value="pssA"/>
    <property type="match status" value="1"/>
</dbReference>
<evidence type="ECO:0000256" key="12">
    <source>
        <dbReference type="ARBA" id="ARBA00023209"/>
    </source>
</evidence>
<evidence type="ECO:0000256" key="13">
    <source>
        <dbReference type="ARBA" id="ARBA00023264"/>
    </source>
</evidence>